<keyword evidence="2" id="KW-0732">Signal</keyword>
<feature type="region of interest" description="Disordered" evidence="1">
    <location>
        <begin position="42"/>
        <end position="117"/>
    </location>
</feature>
<organism evidence="3 4">
    <name type="scientific">Nocardioides bigeumensis</name>
    <dbReference type="NCBI Taxonomy" id="433657"/>
    <lineage>
        <taxon>Bacteria</taxon>
        <taxon>Bacillati</taxon>
        <taxon>Actinomycetota</taxon>
        <taxon>Actinomycetes</taxon>
        <taxon>Propionibacteriales</taxon>
        <taxon>Nocardioidaceae</taxon>
        <taxon>Nocardioides</taxon>
    </lineage>
</organism>
<feature type="compositionally biased region" description="Basic and acidic residues" evidence="1">
    <location>
        <begin position="42"/>
        <end position="64"/>
    </location>
</feature>
<evidence type="ECO:0000313" key="4">
    <source>
        <dbReference type="Proteomes" id="UP001500575"/>
    </source>
</evidence>
<dbReference type="InterPro" id="IPR008160">
    <property type="entry name" value="Collagen"/>
</dbReference>
<feature type="signal peptide" evidence="2">
    <location>
        <begin position="1"/>
        <end position="29"/>
    </location>
</feature>
<feature type="compositionally biased region" description="Low complexity" evidence="1">
    <location>
        <begin position="77"/>
        <end position="117"/>
    </location>
</feature>
<comment type="caution">
    <text evidence="3">The sequence shown here is derived from an EMBL/GenBank/DDBJ whole genome shotgun (WGS) entry which is preliminary data.</text>
</comment>
<reference evidence="3 4" key="1">
    <citation type="journal article" date="2019" name="Int. J. Syst. Evol. Microbiol.">
        <title>The Global Catalogue of Microorganisms (GCM) 10K type strain sequencing project: providing services to taxonomists for standard genome sequencing and annotation.</title>
        <authorList>
            <consortium name="The Broad Institute Genomics Platform"/>
            <consortium name="The Broad Institute Genome Sequencing Center for Infectious Disease"/>
            <person name="Wu L."/>
            <person name="Ma J."/>
        </authorList>
    </citation>
    <scope>NUCLEOTIDE SEQUENCE [LARGE SCALE GENOMIC DNA]</scope>
    <source>
        <strain evidence="3 4">JCM 16021</strain>
    </source>
</reference>
<gene>
    <name evidence="3" type="ORF">GCM10009843_05430</name>
</gene>
<sequence length="199" mass="19512">MTFTTLLTSRTRVALVLAGAMLVSSAATATAAALITGKDVKDGSLTGKDVRDGRLSGADVKDESLTPSDVAGGALGPTGPAGPAGARGPTGPAGPAGLTGPKGNTGPQGFTGPPGTTGASGLEYVVVGQSIGAVSTEFWQADCPAGKEALGGGVSSSVVNKTIVQESAPLNDLAGWYVGIYNYGAVPQTSYAWAVCVTK</sequence>
<dbReference type="Pfam" id="PF01391">
    <property type="entry name" value="Collagen"/>
    <property type="match status" value="1"/>
</dbReference>
<protein>
    <recommendedName>
        <fullName evidence="5">Collagen triple helix repeat-containing protein</fullName>
    </recommendedName>
</protein>
<dbReference type="Proteomes" id="UP001500575">
    <property type="component" value="Unassembled WGS sequence"/>
</dbReference>
<dbReference type="RefSeq" id="WP_344302072.1">
    <property type="nucleotide sequence ID" value="NZ_BAAAQQ010000002.1"/>
</dbReference>
<feature type="chain" id="PRO_5045075512" description="Collagen triple helix repeat-containing protein" evidence="2">
    <location>
        <begin position="30"/>
        <end position="199"/>
    </location>
</feature>
<proteinExistence type="predicted"/>
<evidence type="ECO:0000256" key="1">
    <source>
        <dbReference type="SAM" id="MobiDB-lite"/>
    </source>
</evidence>
<evidence type="ECO:0000313" key="3">
    <source>
        <dbReference type="EMBL" id="GAA2115748.1"/>
    </source>
</evidence>
<evidence type="ECO:0000256" key="2">
    <source>
        <dbReference type="SAM" id="SignalP"/>
    </source>
</evidence>
<keyword evidence="4" id="KW-1185">Reference proteome</keyword>
<dbReference type="EMBL" id="BAAAQQ010000002">
    <property type="protein sequence ID" value="GAA2115748.1"/>
    <property type="molecule type" value="Genomic_DNA"/>
</dbReference>
<name>A0ABN2XU69_9ACTN</name>
<accession>A0ABN2XU69</accession>
<evidence type="ECO:0008006" key="5">
    <source>
        <dbReference type="Google" id="ProtNLM"/>
    </source>
</evidence>